<dbReference type="EMBL" id="CP041186">
    <property type="protein sequence ID" value="QDG50725.1"/>
    <property type="molecule type" value="Genomic_DNA"/>
</dbReference>
<comment type="pathway">
    <text evidence="4 6">Amino-acid degradation; L-kynurenine degradation; L-alanine and anthranilate from L-kynurenine: step 1/1.</text>
</comment>
<evidence type="ECO:0000256" key="6">
    <source>
        <dbReference type="PIRNR" id="PIRNR038800"/>
    </source>
</evidence>
<accession>A0A4Y6PSG8</accession>
<dbReference type="EC" id="3.7.1.3" evidence="4 5"/>
<comment type="function">
    <text evidence="4 6">Catalyzes the cleavage of L-kynurenine (L-Kyn) and L-3-hydroxykynurenine (L-3OHKyn) into anthranilic acid (AA) and 3-hydroxyanthranilic acid (3-OHAA), respectively.</text>
</comment>
<dbReference type="GO" id="GO:0097053">
    <property type="term" value="P:L-kynurenine catabolic process"/>
    <property type="evidence" value="ECO:0007669"/>
    <property type="project" value="UniProtKB-UniRule"/>
</dbReference>
<feature type="binding site" evidence="4">
    <location>
        <position position="219"/>
    </location>
    <ligand>
        <name>pyridoxal 5'-phosphate</name>
        <dbReference type="ChEBI" id="CHEBI:597326"/>
    </ligand>
</feature>
<feature type="binding site" evidence="4">
    <location>
        <position position="303"/>
    </location>
    <ligand>
        <name>pyridoxal 5'-phosphate</name>
        <dbReference type="ChEBI" id="CHEBI:597326"/>
    </ligand>
</feature>
<dbReference type="GO" id="GO:0043420">
    <property type="term" value="P:anthranilate metabolic process"/>
    <property type="evidence" value="ECO:0007669"/>
    <property type="project" value="TreeGrafter"/>
</dbReference>
<protein>
    <recommendedName>
        <fullName evidence="4 5">Kynureninase</fullName>
        <ecNumber evidence="4 5">3.7.1.3</ecNumber>
    </recommendedName>
    <alternativeName>
        <fullName evidence="4">L-kynurenine hydrolase</fullName>
    </alternativeName>
</protein>
<dbReference type="PIRSF" id="PIRSF038800">
    <property type="entry name" value="KYNU"/>
    <property type="match status" value="1"/>
</dbReference>
<dbReference type="GO" id="GO:0019441">
    <property type="term" value="P:L-tryptophan catabolic process to kynurenine"/>
    <property type="evidence" value="ECO:0007669"/>
    <property type="project" value="TreeGrafter"/>
</dbReference>
<feature type="binding site" evidence="4">
    <location>
        <position position="244"/>
    </location>
    <ligand>
        <name>pyridoxal 5'-phosphate</name>
        <dbReference type="ChEBI" id="CHEBI:597326"/>
    </ligand>
</feature>
<comment type="catalytic activity">
    <reaction evidence="4 6">
        <text>L-kynurenine + H2O = anthranilate + L-alanine + H(+)</text>
        <dbReference type="Rhea" id="RHEA:16813"/>
        <dbReference type="ChEBI" id="CHEBI:15377"/>
        <dbReference type="ChEBI" id="CHEBI:15378"/>
        <dbReference type="ChEBI" id="CHEBI:16567"/>
        <dbReference type="ChEBI" id="CHEBI:57959"/>
        <dbReference type="ChEBI" id="CHEBI:57972"/>
        <dbReference type="EC" id="3.7.1.3"/>
    </reaction>
</comment>
<dbReference type="GO" id="GO:0030170">
    <property type="term" value="F:pyridoxal phosphate binding"/>
    <property type="evidence" value="ECO:0007669"/>
    <property type="project" value="UniProtKB-UniRule"/>
</dbReference>
<proteinExistence type="inferred from homology"/>
<dbReference type="PANTHER" id="PTHR14084:SF0">
    <property type="entry name" value="KYNURENINASE"/>
    <property type="match status" value="1"/>
</dbReference>
<dbReference type="NCBIfam" id="TIGR01814">
    <property type="entry name" value="kynureninase"/>
    <property type="match status" value="1"/>
</dbReference>
<keyword evidence="1 4" id="KW-0662">Pyridine nucleotide biosynthesis</keyword>
<dbReference type="GO" id="GO:0009435">
    <property type="term" value="P:NAD+ biosynthetic process"/>
    <property type="evidence" value="ECO:0007669"/>
    <property type="project" value="UniProtKB-UniRule"/>
</dbReference>
<comment type="caution">
    <text evidence="4">Lacks conserved residue(s) required for the propagation of feature annotation.</text>
</comment>
<dbReference type="HAMAP" id="MF_01970">
    <property type="entry name" value="Kynureninase"/>
    <property type="match status" value="1"/>
</dbReference>
<evidence type="ECO:0000256" key="3">
    <source>
        <dbReference type="ARBA" id="ARBA00022898"/>
    </source>
</evidence>
<dbReference type="Pfam" id="PF22580">
    <property type="entry name" value="KYNU_C"/>
    <property type="match status" value="1"/>
</dbReference>
<organism evidence="7 8">
    <name type="scientific">Persicimonas caeni</name>
    <dbReference type="NCBI Taxonomy" id="2292766"/>
    <lineage>
        <taxon>Bacteria</taxon>
        <taxon>Deltaproteobacteria</taxon>
        <taxon>Bradymonadales</taxon>
        <taxon>Bradymonadaceae</taxon>
        <taxon>Persicimonas</taxon>
    </lineage>
</organism>
<keyword evidence="3 4" id="KW-0663">Pyridoxal phosphate</keyword>
<comment type="catalytic activity">
    <reaction evidence="6">
        <text>3-hydroxy-L-kynurenine + H2O = 3-hydroxyanthranilate + L-alanine + H(+)</text>
        <dbReference type="Rhea" id="RHEA:25143"/>
        <dbReference type="ChEBI" id="CHEBI:15377"/>
        <dbReference type="ChEBI" id="CHEBI:15378"/>
        <dbReference type="ChEBI" id="CHEBI:36559"/>
        <dbReference type="ChEBI" id="CHEBI:57972"/>
        <dbReference type="ChEBI" id="CHEBI:58125"/>
        <dbReference type="EC" id="3.7.1.3"/>
    </reaction>
</comment>
<feature type="binding site" evidence="4">
    <location>
        <begin position="134"/>
        <end position="137"/>
    </location>
    <ligand>
        <name>pyridoxal 5'-phosphate</name>
        <dbReference type="ChEBI" id="CHEBI:597326"/>
    </ligand>
</feature>
<accession>A0A5B8Y799</accession>
<evidence type="ECO:0000256" key="1">
    <source>
        <dbReference type="ARBA" id="ARBA00022642"/>
    </source>
</evidence>
<dbReference type="GO" id="GO:0005737">
    <property type="term" value="C:cytoplasm"/>
    <property type="evidence" value="ECO:0007669"/>
    <property type="project" value="UniProtKB-UniRule"/>
</dbReference>
<keyword evidence="8" id="KW-1185">Reference proteome</keyword>
<evidence type="ECO:0000256" key="5">
    <source>
        <dbReference type="NCBIfam" id="TIGR01814"/>
    </source>
</evidence>
<comment type="cofactor">
    <cofactor evidence="4 6">
        <name>pyridoxal 5'-phosphate</name>
        <dbReference type="ChEBI" id="CHEBI:597326"/>
    </cofactor>
</comment>
<dbReference type="OrthoDB" id="9812626at2"/>
<evidence type="ECO:0000313" key="8">
    <source>
        <dbReference type="Proteomes" id="UP000315995"/>
    </source>
</evidence>
<dbReference type="Gene3D" id="3.90.1150.10">
    <property type="entry name" value="Aspartate Aminotransferase, domain 1"/>
    <property type="match status" value="1"/>
</dbReference>
<dbReference type="GO" id="GO:0019805">
    <property type="term" value="P:quinolinate biosynthetic process"/>
    <property type="evidence" value="ECO:0007669"/>
    <property type="project" value="UniProtKB-UniRule"/>
</dbReference>
<dbReference type="InterPro" id="IPR015424">
    <property type="entry name" value="PyrdxlP-dep_Trfase"/>
</dbReference>
<feature type="binding site" evidence="4">
    <location>
        <position position="107"/>
    </location>
    <ligand>
        <name>pyridoxal 5'-phosphate</name>
        <dbReference type="ChEBI" id="CHEBI:597326"/>
    </ligand>
</feature>
<comment type="similarity">
    <text evidence="4 6">Belongs to the kynureninase family.</text>
</comment>
<name>A0A4Y6PSG8_PERCE</name>
<feature type="binding site" evidence="4">
    <location>
        <position position="222"/>
    </location>
    <ligand>
        <name>pyridoxal 5'-phosphate</name>
        <dbReference type="ChEBI" id="CHEBI:597326"/>
    </ligand>
</feature>
<dbReference type="UniPathway" id="UPA00334">
    <property type="reaction ID" value="UER00455"/>
</dbReference>
<dbReference type="Proteomes" id="UP000315995">
    <property type="component" value="Chromosome"/>
</dbReference>
<reference evidence="7 8" key="1">
    <citation type="submission" date="2019-06" db="EMBL/GenBank/DDBJ databases">
        <title>Persicimonas caeni gen. nov., sp. nov., a predatory bacterium isolated from solar saltern.</title>
        <authorList>
            <person name="Wang S."/>
        </authorList>
    </citation>
    <scope>NUCLEOTIDE SEQUENCE [LARGE SCALE GENOMIC DNA]</scope>
    <source>
        <strain evidence="7 8">YN101</strain>
    </source>
</reference>
<comment type="pathway">
    <text evidence="4 6">Cofactor biosynthesis; NAD(+) biosynthesis; quinolinate from L-kynurenine: step 2/3.</text>
</comment>
<dbReference type="AlphaFoldDB" id="A0A4Y6PSG8"/>
<feature type="binding site" evidence="4">
    <location>
        <position position="275"/>
    </location>
    <ligand>
        <name>pyridoxal 5'-phosphate</name>
        <dbReference type="ChEBI" id="CHEBI:597326"/>
    </ligand>
</feature>
<evidence type="ECO:0000256" key="4">
    <source>
        <dbReference type="HAMAP-Rule" id="MF_01970"/>
    </source>
</evidence>
<keyword evidence="2 4" id="KW-0378">Hydrolase</keyword>
<dbReference type="InterPro" id="IPR015421">
    <property type="entry name" value="PyrdxlP-dep_Trfase_major"/>
</dbReference>
<dbReference type="Gene3D" id="3.40.640.10">
    <property type="entry name" value="Type I PLP-dependent aspartate aminotransferase-like (Major domain)"/>
    <property type="match status" value="1"/>
</dbReference>
<feature type="modified residue" description="N6-(pyridoxal phosphate)lysine" evidence="4">
    <location>
        <position position="245"/>
    </location>
</feature>
<dbReference type="UniPathway" id="UPA00253">
    <property type="reaction ID" value="UER00329"/>
</dbReference>
<evidence type="ECO:0000256" key="2">
    <source>
        <dbReference type="ARBA" id="ARBA00022801"/>
    </source>
</evidence>
<gene>
    <name evidence="4 7" type="primary">kynU</name>
    <name evidence="7" type="ORF">FIV42_08275</name>
</gene>
<evidence type="ECO:0000313" key="7">
    <source>
        <dbReference type="EMBL" id="QDG50725.1"/>
    </source>
</evidence>
<feature type="binding site" evidence="4">
    <location>
        <position position="106"/>
    </location>
    <ligand>
        <name>pyridoxal 5'-phosphate</name>
        <dbReference type="ChEBI" id="CHEBI:597326"/>
    </ligand>
</feature>
<dbReference type="FunFam" id="3.40.640.10:FF:000031">
    <property type="entry name" value="Kynureninase"/>
    <property type="match status" value="1"/>
</dbReference>
<dbReference type="RefSeq" id="WP_141197217.1">
    <property type="nucleotide sequence ID" value="NZ_CP041186.1"/>
</dbReference>
<dbReference type="PANTHER" id="PTHR14084">
    <property type="entry name" value="KYNURENINASE"/>
    <property type="match status" value="1"/>
</dbReference>
<dbReference type="SUPFAM" id="SSF53383">
    <property type="entry name" value="PLP-dependent transferases"/>
    <property type="match status" value="1"/>
</dbReference>
<comment type="subunit">
    <text evidence="4 6">Homodimer.</text>
</comment>
<dbReference type="GO" id="GO:0030429">
    <property type="term" value="F:kynureninase activity"/>
    <property type="evidence" value="ECO:0007669"/>
    <property type="project" value="UniProtKB-UniRule"/>
</dbReference>
<dbReference type="InterPro" id="IPR010111">
    <property type="entry name" value="Kynureninase"/>
</dbReference>
<dbReference type="InterPro" id="IPR015422">
    <property type="entry name" value="PyrdxlP-dep_Trfase_small"/>
</dbReference>
<sequence length="423" mass="47719">MSHEPTLEYAQKLDQEDRLAKFRGEFHFPVQDNGEPFVYLCGNSLGLQPKGVRADIDGELEDWAKLGVEGHFDGRDPWYSYHEKFSRMLTDIVGGRPDEIVVMNSLTTNLHLMMVSFYRPTEERYKILMEGGAFPSDHYAVDSQADFHGFDPKDAVIKVEPRDGEETLRHEDILEAIEEHGDELALVMLGGVNYYTGQLFDLEAITEAGHTVGATVGFDLAHAVGNAPLKLHEWGVDFAVWCHYKYLNAGPGATGGAFVHDRWAEDAELPRFAGWWGYDPETRFEMLPEFKPMRGAGGWQLSNAPVFSMAPLKASLKLFNEAGMPALRRKSLGLTDYLLYLIDEMPSGSFEVITPRAPKRRGSQVSLKATRDGRKLFDALQENGVICDYREPDVIRLAPVPLYNSYEDVWKFCDILRRTLASD</sequence>